<accession>A0ABC8JHB9</accession>
<dbReference type="AlphaFoldDB" id="A0ABC8JHB9"/>
<name>A0ABC8JHB9_ERUVS</name>
<comment type="caution">
    <text evidence="1">The sequence shown here is derived from an EMBL/GenBank/DDBJ whole genome shotgun (WGS) entry which is preliminary data.</text>
</comment>
<reference evidence="1 2" key="1">
    <citation type="submission" date="2022-03" db="EMBL/GenBank/DDBJ databases">
        <authorList>
            <person name="Macdonald S."/>
            <person name="Ahmed S."/>
            <person name="Newling K."/>
        </authorList>
    </citation>
    <scope>NUCLEOTIDE SEQUENCE [LARGE SCALE GENOMIC DNA]</scope>
</reference>
<evidence type="ECO:0000313" key="2">
    <source>
        <dbReference type="Proteomes" id="UP001642260"/>
    </source>
</evidence>
<protein>
    <submittedName>
        <fullName evidence="1">Uncharacterized protein</fullName>
    </submittedName>
</protein>
<evidence type="ECO:0000313" key="1">
    <source>
        <dbReference type="EMBL" id="CAH8321748.1"/>
    </source>
</evidence>
<dbReference type="EMBL" id="CAKOAT010096377">
    <property type="protein sequence ID" value="CAH8321748.1"/>
    <property type="molecule type" value="Genomic_DNA"/>
</dbReference>
<dbReference type="Proteomes" id="UP001642260">
    <property type="component" value="Unassembled WGS sequence"/>
</dbReference>
<gene>
    <name evidence="1" type="ORF">ERUC_LOCUS9438</name>
</gene>
<proteinExistence type="predicted"/>
<sequence length="119" mass="12998">MLSSSQNHLFSLFLSPSSRREQHVLNHFISAVAFLATTDVNPDKSGGYTSLLELPSTQAVELFDFSDSSSMSFQVPGGTGIGLDISTPPLHSYWTLTFPSNSALLEQAACFSRRVRTCH</sequence>
<keyword evidence="2" id="KW-1185">Reference proteome</keyword>
<organism evidence="1 2">
    <name type="scientific">Eruca vesicaria subsp. sativa</name>
    <name type="common">Garden rocket</name>
    <name type="synonym">Eruca sativa</name>
    <dbReference type="NCBI Taxonomy" id="29727"/>
    <lineage>
        <taxon>Eukaryota</taxon>
        <taxon>Viridiplantae</taxon>
        <taxon>Streptophyta</taxon>
        <taxon>Embryophyta</taxon>
        <taxon>Tracheophyta</taxon>
        <taxon>Spermatophyta</taxon>
        <taxon>Magnoliopsida</taxon>
        <taxon>eudicotyledons</taxon>
        <taxon>Gunneridae</taxon>
        <taxon>Pentapetalae</taxon>
        <taxon>rosids</taxon>
        <taxon>malvids</taxon>
        <taxon>Brassicales</taxon>
        <taxon>Brassicaceae</taxon>
        <taxon>Brassiceae</taxon>
        <taxon>Eruca</taxon>
    </lineage>
</organism>